<keyword evidence="10" id="KW-0539">Nucleus</keyword>
<evidence type="ECO:0000256" key="11">
    <source>
        <dbReference type="ARBA" id="ARBA00055611"/>
    </source>
</evidence>
<dbReference type="Pfam" id="PF08701">
    <property type="entry name" value="GN3L_Grn1"/>
    <property type="match status" value="1"/>
</dbReference>
<dbReference type="GO" id="GO:0005525">
    <property type="term" value="F:GTP binding"/>
    <property type="evidence" value="ECO:0007669"/>
    <property type="project" value="UniProtKB-KW"/>
</dbReference>
<evidence type="ECO:0000256" key="7">
    <source>
        <dbReference type="ARBA" id="ARBA00022990"/>
    </source>
</evidence>
<evidence type="ECO:0000313" key="16">
    <source>
        <dbReference type="Ensembl" id="ENSBIXP00005002046.1"/>
    </source>
</evidence>
<gene>
    <name evidence="16" type="primary">GNL3</name>
</gene>
<feature type="region of interest" description="Disordered" evidence="14">
    <location>
        <begin position="1"/>
        <end position="56"/>
    </location>
</feature>
<dbReference type="Ensembl" id="ENSBIXT00005013042.1">
    <property type="protein sequence ID" value="ENSBIXP00005002046.1"/>
    <property type="gene ID" value="ENSBIXG00005008454.1"/>
</dbReference>
<keyword evidence="9" id="KW-0342">GTP-binding</keyword>
<evidence type="ECO:0000256" key="5">
    <source>
        <dbReference type="ARBA" id="ARBA00022741"/>
    </source>
</evidence>
<evidence type="ECO:0000256" key="4">
    <source>
        <dbReference type="ARBA" id="ARBA00022553"/>
    </source>
</evidence>
<reference evidence="16 17" key="1">
    <citation type="submission" date="2018-11" db="EMBL/GenBank/DDBJ databases">
        <title>Haplotype-resolved cattle genomes.</title>
        <authorList>
            <person name="Low W.Y."/>
            <person name="Tearle R."/>
            <person name="Bickhart D.M."/>
            <person name="Rosen B.D."/>
            <person name="Koren S."/>
            <person name="Rhie A."/>
            <person name="Hiendleder S."/>
            <person name="Phillippy A.M."/>
            <person name="Smith T.P.L."/>
            <person name="Williams J.L."/>
        </authorList>
    </citation>
    <scope>NUCLEOTIDE SEQUENCE [LARGE SCALE GENOMIC DNA]</scope>
</reference>
<keyword evidence="8" id="KW-0175">Coiled coil</keyword>
<evidence type="ECO:0000256" key="1">
    <source>
        <dbReference type="ARBA" id="ARBA00004604"/>
    </source>
</evidence>
<keyword evidence="3" id="KW-1017">Isopeptide bond</keyword>
<organism evidence="16 17">
    <name type="scientific">Bos indicus x Bos taurus</name>
    <name type="common">Hybrid cattle</name>
    <dbReference type="NCBI Taxonomy" id="30522"/>
    <lineage>
        <taxon>Eukaryota</taxon>
        <taxon>Metazoa</taxon>
        <taxon>Chordata</taxon>
        <taxon>Craniata</taxon>
        <taxon>Vertebrata</taxon>
        <taxon>Euteleostomi</taxon>
        <taxon>Mammalia</taxon>
        <taxon>Eutheria</taxon>
        <taxon>Laurasiatheria</taxon>
        <taxon>Artiodactyla</taxon>
        <taxon>Ruminantia</taxon>
        <taxon>Pecora</taxon>
        <taxon>Bovidae</taxon>
        <taxon>Bovinae</taxon>
        <taxon>Bos</taxon>
    </lineage>
</organism>
<dbReference type="InterPro" id="IPR027417">
    <property type="entry name" value="P-loop_NTPase"/>
</dbReference>
<dbReference type="InterPro" id="IPR006073">
    <property type="entry name" value="GTP-bd"/>
</dbReference>
<evidence type="ECO:0000256" key="14">
    <source>
        <dbReference type="SAM" id="MobiDB-lite"/>
    </source>
</evidence>
<dbReference type="CDD" id="cd04178">
    <property type="entry name" value="Nucleostemin_like"/>
    <property type="match status" value="1"/>
</dbReference>
<feature type="domain" description="CP-type G" evidence="15">
    <location>
        <begin position="103"/>
        <end position="281"/>
    </location>
</feature>
<sequence>MKRPKLKKASKRMTCHKRYKIQKKVREHHRKLRKEAKKRGRKKPRKDPGVPNSAPFKEALLREAELRKQQLEELKQQQKLDRQNERNKKRKLETDPDVKLSNTEPVTEVIEASDVVLEVLDARDPLGCRCPQVEEAIIRGGQKKLVLVLNKSDLVPKENLENWLSYLNKELPTVVFKASTQQKDKRKRIKVKKKAALSKSEVCVGKQGLWKLLEGFQKTSGKAIHVGVIGFPNVGKSSVINSLKQEQICSVGVSMGLTRCMQLVPLDKQITIIDSPCFIVSPLNSAPALALRSPASIEVVRPLEAASAILSQADAQQVVLKFTVPVFTNSLEFFTSFAQRRGLHQKGGSPNVEGAAKVLWSEWTGAFLGYYCHPPASWTPPPHFNESIVTDMKWGFDLEELEKNNAHSIQAIKSPHLASSILFQSSGLTNGVIDEKDIPEELPKQKKQEQESYEDVKTDQGIVDEEGDDESLAMSPAEEACETLSEKSRAGELGGKVFQQRSMVQNYFYFLKKKKISFLSNIDKQSAPSFVLDKMTEEEDDVYDFSTDYV</sequence>
<evidence type="ECO:0000256" key="6">
    <source>
        <dbReference type="ARBA" id="ARBA00022843"/>
    </source>
</evidence>
<feature type="compositionally biased region" description="Acidic residues" evidence="14">
    <location>
        <begin position="462"/>
        <end position="471"/>
    </location>
</feature>
<evidence type="ECO:0000256" key="3">
    <source>
        <dbReference type="ARBA" id="ARBA00022499"/>
    </source>
</evidence>
<feature type="region of interest" description="Disordered" evidence="14">
    <location>
        <begin position="436"/>
        <end position="487"/>
    </location>
</feature>
<feature type="compositionally biased region" description="Basic residues" evidence="14">
    <location>
        <begin position="1"/>
        <end position="45"/>
    </location>
</feature>
<dbReference type="PROSITE" id="PS51721">
    <property type="entry name" value="G_CP"/>
    <property type="match status" value="1"/>
</dbReference>
<dbReference type="PANTHER" id="PTHR11089">
    <property type="entry name" value="GTP-BINDING PROTEIN-RELATED"/>
    <property type="match status" value="1"/>
</dbReference>
<comment type="subcellular location">
    <subcellularLocation>
        <location evidence="1">Nucleus</location>
        <location evidence="1">Nucleolus</location>
    </subcellularLocation>
</comment>
<dbReference type="InterPro" id="IPR014813">
    <property type="entry name" value="Gnl3_N_dom"/>
</dbReference>
<protein>
    <recommendedName>
        <fullName evidence="2">Guanine nucleotide-binding protein-like 3</fullName>
    </recommendedName>
    <alternativeName>
        <fullName evidence="13">Nucleolar GTP-binding protein 3</fullName>
    </alternativeName>
    <alternativeName>
        <fullName evidence="12">Nucleostemin</fullName>
    </alternativeName>
</protein>
<keyword evidence="7" id="KW-0007">Acetylation</keyword>
<feature type="compositionally biased region" description="Basic and acidic residues" evidence="14">
    <location>
        <begin position="75"/>
        <end position="98"/>
    </location>
</feature>
<dbReference type="Pfam" id="PF01926">
    <property type="entry name" value="MMR_HSR1"/>
    <property type="match status" value="1"/>
</dbReference>
<evidence type="ECO:0000259" key="15">
    <source>
        <dbReference type="PROSITE" id="PS51721"/>
    </source>
</evidence>
<evidence type="ECO:0000313" key="17">
    <source>
        <dbReference type="Proteomes" id="UP000429181"/>
    </source>
</evidence>
<dbReference type="FunFam" id="3.40.50.300:FF:001106">
    <property type="entry name" value="Guanine nucleotide-binding protein-like 3"/>
    <property type="match status" value="1"/>
</dbReference>
<keyword evidence="6" id="KW-0832">Ubl conjugation</keyword>
<evidence type="ECO:0000256" key="9">
    <source>
        <dbReference type="ARBA" id="ARBA00023134"/>
    </source>
</evidence>
<dbReference type="SUPFAM" id="SSF52540">
    <property type="entry name" value="P-loop containing nucleoside triphosphate hydrolases"/>
    <property type="match status" value="1"/>
</dbReference>
<dbReference type="InterPro" id="IPR030378">
    <property type="entry name" value="G_CP_dom"/>
</dbReference>
<dbReference type="InterPro" id="IPR050755">
    <property type="entry name" value="TRAFAC_YlqF/YawG_RiboMat"/>
</dbReference>
<evidence type="ECO:0000256" key="12">
    <source>
        <dbReference type="ARBA" id="ARBA00079460"/>
    </source>
</evidence>
<dbReference type="Proteomes" id="UP000429181">
    <property type="component" value="Chromosome 22"/>
</dbReference>
<feature type="region of interest" description="Disordered" evidence="14">
    <location>
        <begin position="75"/>
        <end position="100"/>
    </location>
</feature>
<evidence type="ECO:0000256" key="8">
    <source>
        <dbReference type="ARBA" id="ARBA00023054"/>
    </source>
</evidence>
<dbReference type="PANTHER" id="PTHR11089:SF11">
    <property type="entry name" value="GUANINE NUCLEOTIDE-BINDING PROTEIN-LIKE 3"/>
    <property type="match status" value="1"/>
</dbReference>
<proteinExistence type="predicted"/>
<dbReference type="AlphaFoldDB" id="A0A4W2F9K7"/>
<dbReference type="GO" id="GO:0005730">
    <property type="term" value="C:nucleolus"/>
    <property type="evidence" value="ECO:0007669"/>
    <property type="project" value="UniProtKB-SubCell"/>
</dbReference>
<evidence type="ECO:0000256" key="10">
    <source>
        <dbReference type="ARBA" id="ARBA00023242"/>
    </source>
</evidence>
<evidence type="ECO:0000256" key="2">
    <source>
        <dbReference type="ARBA" id="ARBA00016532"/>
    </source>
</evidence>
<feature type="compositionally biased region" description="Basic and acidic residues" evidence="14">
    <location>
        <begin position="436"/>
        <end position="458"/>
    </location>
</feature>
<keyword evidence="5" id="KW-0547">Nucleotide-binding</keyword>
<name>A0A4W2F9K7_BOBOX</name>
<reference evidence="16" key="2">
    <citation type="submission" date="2025-08" db="UniProtKB">
        <authorList>
            <consortium name="Ensembl"/>
        </authorList>
    </citation>
    <scope>IDENTIFICATION</scope>
</reference>
<dbReference type="Gene3D" id="3.40.50.300">
    <property type="entry name" value="P-loop containing nucleotide triphosphate hydrolases"/>
    <property type="match status" value="1"/>
</dbReference>
<keyword evidence="4" id="KW-0597">Phosphoprotein</keyword>
<comment type="function">
    <text evidence="11">May be required to maintain the proliferative capacity of stem cells. Stabilizes MDM2 by preventing its ubiquitination, and hence proteasomal degradation.</text>
</comment>
<evidence type="ECO:0000256" key="13">
    <source>
        <dbReference type="ARBA" id="ARBA00080023"/>
    </source>
</evidence>
<dbReference type="GeneTree" id="ENSGT00940000158320"/>
<accession>A0A4W2F9K7</accession>